<dbReference type="SUPFAM" id="SSF53335">
    <property type="entry name" value="S-adenosyl-L-methionine-dependent methyltransferases"/>
    <property type="match status" value="1"/>
</dbReference>
<feature type="region of interest" description="Disordered" evidence="1">
    <location>
        <begin position="1"/>
        <end position="21"/>
    </location>
</feature>
<dbReference type="Proteomes" id="UP000064967">
    <property type="component" value="Chromosome"/>
</dbReference>
<evidence type="ECO:0000313" key="3">
    <source>
        <dbReference type="Proteomes" id="UP000064967"/>
    </source>
</evidence>
<keyword evidence="3" id="KW-1185">Reference proteome</keyword>
<dbReference type="GO" id="GO:0032259">
    <property type="term" value="P:methylation"/>
    <property type="evidence" value="ECO:0007669"/>
    <property type="project" value="UniProtKB-KW"/>
</dbReference>
<gene>
    <name evidence="2" type="ORF">AKJ09_08356</name>
</gene>
<name>A0A0K1Q7H2_9BACT</name>
<reference evidence="2 3" key="1">
    <citation type="submission" date="2015-08" db="EMBL/GenBank/DDBJ databases">
        <authorList>
            <person name="Babu N.S."/>
            <person name="Beckwith C.J."/>
            <person name="Beseler K.G."/>
            <person name="Brison A."/>
            <person name="Carone J.V."/>
            <person name="Caskin T.P."/>
            <person name="Diamond M."/>
            <person name="Durham M.E."/>
            <person name="Foxe J.M."/>
            <person name="Go M."/>
            <person name="Henderson B.A."/>
            <person name="Jones I.B."/>
            <person name="McGettigan J.A."/>
            <person name="Micheletti S.J."/>
            <person name="Nasrallah M.E."/>
            <person name="Ortiz D."/>
            <person name="Piller C.R."/>
            <person name="Privatt S.R."/>
            <person name="Schneider S.L."/>
            <person name="Sharp S."/>
            <person name="Smith T.C."/>
            <person name="Stanton J.D."/>
            <person name="Ullery H.E."/>
            <person name="Wilson R.J."/>
            <person name="Serrano M.G."/>
            <person name="Buck G."/>
            <person name="Lee V."/>
            <person name="Wang Y."/>
            <person name="Carvalho R."/>
            <person name="Voegtly L."/>
            <person name="Shi R."/>
            <person name="Duckworth R."/>
            <person name="Johnson A."/>
            <person name="Loviza R."/>
            <person name="Walstead R."/>
            <person name="Shah Z."/>
            <person name="Kiflezghi M."/>
            <person name="Wade K."/>
            <person name="Ball S.L."/>
            <person name="Bradley K.W."/>
            <person name="Asai D.J."/>
            <person name="Bowman C.A."/>
            <person name="Russell D.A."/>
            <person name="Pope W.H."/>
            <person name="Jacobs-Sera D."/>
            <person name="Hendrix R.W."/>
            <person name="Hatfull G.F."/>
        </authorList>
    </citation>
    <scope>NUCLEOTIDE SEQUENCE [LARGE SCALE GENOMIC DNA]</scope>
    <source>
        <strain evidence="2 3">DSM 27648</strain>
    </source>
</reference>
<keyword evidence="2" id="KW-0808">Transferase</keyword>
<protein>
    <submittedName>
        <fullName evidence="2">Methyltransferase type 12</fullName>
    </submittedName>
</protein>
<accession>A0A0K1Q7H2</accession>
<dbReference type="STRING" id="1391654.AKJ09_08356"/>
<dbReference type="EMBL" id="CP012333">
    <property type="protein sequence ID" value="AKV01693.1"/>
    <property type="molecule type" value="Genomic_DNA"/>
</dbReference>
<dbReference type="KEGG" id="llu:AKJ09_08356"/>
<dbReference type="GO" id="GO:0008168">
    <property type="term" value="F:methyltransferase activity"/>
    <property type="evidence" value="ECO:0007669"/>
    <property type="project" value="UniProtKB-KW"/>
</dbReference>
<organism evidence="2 3">
    <name type="scientific">Labilithrix luteola</name>
    <dbReference type="NCBI Taxonomy" id="1391654"/>
    <lineage>
        <taxon>Bacteria</taxon>
        <taxon>Pseudomonadati</taxon>
        <taxon>Myxococcota</taxon>
        <taxon>Polyangia</taxon>
        <taxon>Polyangiales</taxon>
        <taxon>Labilitrichaceae</taxon>
        <taxon>Labilithrix</taxon>
    </lineage>
</organism>
<proteinExistence type="predicted"/>
<dbReference type="InterPro" id="IPR029063">
    <property type="entry name" value="SAM-dependent_MTases_sf"/>
</dbReference>
<sequence length="216" mass="24894">MRAMAERTGRGNRGNPGKRVEGKSETFDEAYYGRYYGEKRTRVHGPEEVARLCSAVTSFLDWWQFPIDTALDVGAGVGLWRDWFKKHRPKTKYRSVEVSKYACEQYGHELRDITKWHDKESYDLVVCQGVLPYLDDEQCAKAIENLAAMSGGFLYLEAITKSDIEEVCDDAKTDIKVHGRTGAWYRKRLERHFTPVGCGLWAKHDAPVLFYELERA</sequence>
<evidence type="ECO:0000313" key="2">
    <source>
        <dbReference type="EMBL" id="AKV01693.1"/>
    </source>
</evidence>
<evidence type="ECO:0000256" key="1">
    <source>
        <dbReference type="SAM" id="MobiDB-lite"/>
    </source>
</evidence>
<dbReference type="Gene3D" id="3.40.50.150">
    <property type="entry name" value="Vaccinia Virus protein VP39"/>
    <property type="match status" value="1"/>
</dbReference>
<keyword evidence="2" id="KW-0489">Methyltransferase</keyword>
<dbReference type="CDD" id="cd02440">
    <property type="entry name" value="AdoMet_MTases"/>
    <property type="match status" value="1"/>
</dbReference>
<dbReference type="AlphaFoldDB" id="A0A0K1Q7H2"/>